<feature type="region of interest" description="Disordered" evidence="1">
    <location>
        <begin position="114"/>
        <end position="138"/>
    </location>
</feature>
<keyword evidence="3" id="KW-1185">Reference proteome</keyword>
<comment type="caution">
    <text evidence="2">The sequence shown here is derived from an EMBL/GenBank/DDBJ whole genome shotgun (WGS) entry which is preliminary data.</text>
</comment>
<accession>A0AAJ0FX21</accession>
<feature type="compositionally biased region" description="Basic and acidic residues" evidence="1">
    <location>
        <begin position="279"/>
        <end position="315"/>
    </location>
</feature>
<gene>
    <name evidence="2" type="ORF">QQS21_001921</name>
</gene>
<dbReference type="EMBL" id="JASWJB010000021">
    <property type="protein sequence ID" value="KAK2612072.1"/>
    <property type="molecule type" value="Genomic_DNA"/>
</dbReference>
<evidence type="ECO:0000313" key="3">
    <source>
        <dbReference type="Proteomes" id="UP001251528"/>
    </source>
</evidence>
<reference evidence="2" key="1">
    <citation type="submission" date="2023-06" db="EMBL/GenBank/DDBJ databases">
        <title>Conoideocrella luteorostrata (Hypocreales: Clavicipitaceae), a potential biocontrol fungus for elongate hemlock scale in United States Christmas tree production areas.</title>
        <authorList>
            <person name="Barrett H."/>
            <person name="Lovett B."/>
            <person name="Macias A.M."/>
            <person name="Stajich J.E."/>
            <person name="Kasson M.T."/>
        </authorList>
    </citation>
    <scope>NUCLEOTIDE SEQUENCE</scope>
    <source>
        <strain evidence="2">ARSEF 14590</strain>
    </source>
</reference>
<feature type="compositionally biased region" description="Low complexity" evidence="1">
    <location>
        <begin position="172"/>
        <end position="197"/>
    </location>
</feature>
<dbReference type="AlphaFoldDB" id="A0AAJ0FX21"/>
<feature type="compositionally biased region" description="Low complexity" evidence="1">
    <location>
        <begin position="114"/>
        <end position="131"/>
    </location>
</feature>
<feature type="compositionally biased region" description="Polar residues" evidence="1">
    <location>
        <begin position="17"/>
        <end position="47"/>
    </location>
</feature>
<feature type="region of interest" description="Disordered" evidence="1">
    <location>
        <begin position="154"/>
        <end position="197"/>
    </location>
</feature>
<feature type="region of interest" description="Disordered" evidence="1">
    <location>
        <begin position="1"/>
        <end position="47"/>
    </location>
</feature>
<feature type="compositionally biased region" description="Polar residues" evidence="1">
    <location>
        <begin position="156"/>
        <end position="171"/>
    </location>
</feature>
<name>A0AAJ0FX21_9HYPO</name>
<organism evidence="2 3">
    <name type="scientific">Conoideocrella luteorostrata</name>
    <dbReference type="NCBI Taxonomy" id="1105319"/>
    <lineage>
        <taxon>Eukaryota</taxon>
        <taxon>Fungi</taxon>
        <taxon>Dikarya</taxon>
        <taxon>Ascomycota</taxon>
        <taxon>Pezizomycotina</taxon>
        <taxon>Sordariomycetes</taxon>
        <taxon>Hypocreomycetidae</taxon>
        <taxon>Hypocreales</taxon>
        <taxon>Clavicipitaceae</taxon>
        <taxon>Conoideocrella</taxon>
    </lineage>
</organism>
<evidence type="ECO:0000313" key="2">
    <source>
        <dbReference type="EMBL" id="KAK2612072.1"/>
    </source>
</evidence>
<proteinExistence type="predicted"/>
<feature type="region of interest" description="Disordered" evidence="1">
    <location>
        <begin position="279"/>
        <end position="321"/>
    </location>
</feature>
<evidence type="ECO:0000256" key="1">
    <source>
        <dbReference type="SAM" id="MobiDB-lite"/>
    </source>
</evidence>
<dbReference type="Proteomes" id="UP001251528">
    <property type="component" value="Unassembled WGS sequence"/>
</dbReference>
<sequence length="525" mass="55967">MGLKEKSSSSVTSSSSQNTKALTNTHPGTTENTALQPSGLKTSGKYTSPNQLQKDYIFLIRGTGSNQIQFYCEPIICFDQSQLTKITNTARSSNDPKTGTQHISSHEITIGTTVLSSSGRTSSSTSITSHSAPAETKSFPPVIGIRSILTGHALGSHSSSKGPLSTSSNSDGSQSKASSGVVSSVKSSTTSTTVPPAIVTTLPSGASLVTLTHGTQTKPEYITITNTGTRQETIVPVIIPVQGPPIICYGCHKSFPPNIKIDTPGFCVQLFGHKIGKCTQDHPGDPGDVGKSKPSKEPPAPEKTATKPSERRESTKLLTSNTSTLSQSCTQTVTASYVSVFCTVARVAKQPRGEPSKGCSSLTYKTIRGCSVTNSIATKTTTVQARKTFIPCAPGGRCGGGGGKKCPGVKRSLPDDDDLRNLTLTKRTDEQRQWEEPKQGENNDQYVARQVRLIYNNHFGKYVKLSADGASPDFIQFGNKVESLAVQGLYGCTYVIVVSRRGVWANHLWEGPTFSNPWMDAATHQ</sequence>
<protein>
    <submittedName>
        <fullName evidence="2">Uncharacterized protein</fullName>
    </submittedName>
</protein>